<geneLocation type="plasmid" evidence="2">
    <name>pSDH-2</name>
</geneLocation>
<organism evidence="2">
    <name type="scientific">Vibrio cholerae non-O1/non-O139</name>
    <dbReference type="NCBI Taxonomy" id="156539"/>
    <lineage>
        <taxon>Bacteria</taxon>
        <taxon>Pseudomonadati</taxon>
        <taxon>Pseudomonadota</taxon>
        <taxon>Gammaproteobacteria</taxon>
        <taxon>Vibrionales</taxon>
        <taxon>Vibrionaceae</taxon>
        <taxon>Vibrio</taxon>
    </lineage>
</organism>
<evidence type="ECO:0000313" key="2">
    <source>
        <dbReference type="EMBL" id="ASI37983.1"/>
    </source>
</evidence>
<dbReference type="AlphaFoldDB" id="A0A220IT00"/>
<protein>
    <submittedName>
        <fullName evidence="2">Uncharacterized protein</fullName>
    </submittedName>
</protein>
<feature type="transmembrane region" description="Helical" evidence="1">
    <location>
        <begin position="42"/>
        <end position="63"/>
    </location>
</feature>
<name>A0A220IT00_VIBCL</name>
<dbReference type="EMBL" id="KY486774">
    <property type="protein sequence ID" value="ASI37983.1"/>
    <property type="molecule type" value="Genomic_DNA"/>
</dbReference>
<evidence type="ECO:0000256" key="1">
    <source>
        <dbReference type="SAM" id="Phobius"/>
    </source>
</evidence>
<accession>A0A220IT00</accession>
<keyword evidence="1" id="KW-0472">Membrane</keyword>
<keyword evidence="1" id="KW-0812">Transmembrane</keyword>
<keyword evidence="2" id="KW-0614">Plasmid</keyword>
<proteinExistence type="predicted"/>
<reference evidence="2" key="1">
    <citation type="submission" date="2017-01" db="EMBL/GenBank/DDBJ databases">
        <title>Complete sequence and distribution of two new cryptic plasmids isolated in clinical Vibrio cholerae non-O1/non-O139 from Haiti.</title>
        <authorList>
            <person name="Ceccarelli D."/>
            <person name="Garriss G."/>
            <person name="Choi S.Y."/>
            <person name="Hasan N.A."/>
            <person name="Stepanauskas R."/>
            <person name="Pop M."/>
            <person name="Huq A."/>
            <person name="Colwell R.R."/>
        </authorList>
    </citation>
    <scope>NUCLEOTIDE SEQUENCE</scope>
    <source>
        <strain evidence="2">HC-1A2</strain>
        <plasmid evidence="2">pSDH-2</plasmid>
    </source>
</reference>
<keyword evidence="1" id="KW-1133">Transmembrane helix</keyword>
<sequence>MLLRAFAINSQNVDYIAQPIKAETEGLKMHIKIKKVGNNIRVNVLVEPILLMLYLPDIPWFWLTTLV</sequence>